<dbReference type="EC" id="3.2.2.31" evidence="4 14"/>
<evidence type="ECO:0000313" key="17">
    <source>
        <dbReference type="Proteomes" id="UP000007590"/>
    </source>
</evidence>
<dbReference type="GO" id="GO:0006298">
    <property type="term" value="P:mismatch repair"/>
    <property type="evidence" value="ECO:0007669"/>
    <property type="project" value="TreeGrafter"/>
</dbReference>
<gene>
    <name evidence="16" type="ordered locus">Solca_3518</name>
</gene>
<dbReference type="Proteomes" id="UP000007590">
    <property type="component" value="Chromosome"/>
</dbReference>
<dbReference type="GO" id="GO:0034039">
    <property type="term" value="F:8-oxo-7,8-dihydroguanine DNA N-glycosylase activity"/>
    <property type="evidence" value="ECO:0007669"/>
    <property type="project" value="TreeGrafter"/>
</dbReference>
<dbReference type="EMBL" id="CP003349">
    <property type="protein sequence ID" value="AFD08523.1"/>
    <property type="molecule type" value="Genomic_DNA"/>
</dbReference>
<evidence type="ECO:0000256" key="3">
    <source>
        <dbReference type="ARBA" id="ARBA00008343"/>
    </source>
</evidence>
<dbReference type="Pfam" id="PF14815">
    <property type="entry name" value="NUDIX_4"/>
    <property type="match status" value="1"/>
</dbReference>
<dbReference type="SUPFAM" id="SSF55811">
    <property type="entry name" value="Nudix"/>
    <property type="match status" value="1"/>
</dbReference>
<comment type="cofactor">
    <cofactor evidence="14">
        <name>[4Fe-4S] cluster</name>
        <dbReference type="ChEBI" id="CHEBI:49883"/>
    </cofactor>
    <text evidence="14">Binds 1 [4Fe-4S] cluster.</text>
</comment>
<dbReference type="NCBIfam" id="TIGR01084">
    <property type="entry name" value="mutY"/>
    <property type="match status" value="1"/>
</dbReference>
<feature type="domain" description="HhH-GPD" evidence="15">
    <location>
        <begin position="34"/>
        <end position="185"/>
    </location>
</feature>
<evidence type="ECO:0000256" key="14">
    <source>
        <dbReference type="RuleBase" id="RU365096"/>
    </source>
</evidence>
<dbReference type="CDD" id="cd03431">
    <property type="entry name" value="NUDIX_DNA_Glycosylase_C-MutY"/>
    <property type="match status" value="1"/>
</dbReference>
<proteinExistence type="inferred from homology"/>
<dbReference type="PANTHER" id="PTHR42944">
    <property type="entry name" value="ADENINE DNA GLYCOSYLASE"/>
    <property type="match status" value="1"/>
</dbReference>
<dbReference type="Gene3D" id="1.10.340.30">
    <property type="entry name" value="Hypothetical protein, domain 2"/>
    <property type="match status" value="1"/>
</dbReference>
<keyword evidence="9" id="KW-0378">Hydrolase</keyword>
<dbReference type="InterPro" id="IPR023170">
    <property type="entry name" value="HhH_base_excis_C"/>
</dbReference>
<evidence type="ECO:0000313" key="16">
    <source>
        <dbReference type="EMBL" id="AFD08523.1"/>
    </source>
</evidence>
<dbReference type="eggNOG" id="COG1194">
    <property type="taxonomic scope" value="Bacteria"/>
</dbReference>
<keyword evidence="6" id="KW-0004">4Fe-4S</keyword>
<keyword evidence="11" id="KW-0411">Iron-sulfur</keyword>
<dbReference type="Gene3D" id="1.10.1670.10">
    <property type="entry name" value="Helix-hairpin-Helix base-excision DNA repair enzymes (C-terminal)"/>
    <property type="match status" value="1"/>
</dbReference>
<name>H8KSH2_SOLCM</name>
<comment type="function">
    <text evidence="2">Adenine glycosylase active on G-A mispairs. MutY also corrects error-prone DNA synthesis past GO lesions which are due to the oxidatively damaged form of guanine: 7,8-dihydro-8-oxoguanine (8-oxo-dGTP).</text>
</comment>
<dbReference type="InterPro" id="IPR005760">
    <property type="entry name" value="A/G_AdeGlyc_MutY"/>
</dbReference>
<dbReference type="Gene3D" id="3.90.79.10">
    <property type="entry name" value="Nucleoside Triphosphate Pyrophosphohydrolase"/>
    <property type="match status" value="1"/>
</dbReference>
<comment type="catalytic activity">
    <reaction evidence="1 14">
        <text>Hydrolyzes free adenine bases from 7,8-dihydro-8-oxoguanine:adenine mismatched double-stranded DNA, leaving an apurinic site.</text>
        <dbReference type="EC" id="3.2.2.31"/>
    </reaction>
</comment>
<dbReference type="STRING" id="929556.Solca_3518"/>
<dbReference type="InterPro" id="IPR015797">
    <property type="entry name" value="NUDIX_hydrolase-like_dom_sf"/>
</dbReference>
<dbReference type="InterPro" id="IPR000445">
    <property type="entry name" value="HhH_motif"/>
</dbReference>
<evidence type="ECO:0000256" key="13">
    <source>
        <dbReference type="ARBA" id="ARBA00023295"/>
    </source>
</evidence>
<dbReference type="GO" id="GO:0035485">
    <property type="term" value="F:adenine/guanine mispair binding"/>
    <property type="evidence" value="ECO:0007669"/>
    <property type="project" value="TreeGrafter"/>
</dbReference>
<protein>
    <recommendedName>
        <fullName evidence="5 14">Adenine DNA glycosylase</fullName>
        <ecNumber evidence="4 14">3.2.2.31</ecNumber>
    </recommendedName>
</protein>
<comment type="similarity">
    <text evidence="3 14">Belongs to the Nth/MutY family.</text>
</comment>
<dbReference type="InterPro" id="IPR044298">
    <property type="entry name" value="MIG/MutY"/>
</dbReference>
<dbReference type="GO" id="GO:0051539">
    <property type="term" value="F:4 iron, 4 sulfur cluster binding"/>
    <property type="evidence" value="ECO:0007669"/>
    <property type="project" value="UniProtKB-UniRule"/>
</dbReference>
<dbReference type="CDD" id="cd00056">
    <property type="entry name" value="ENDO3c"/>
    <property type="match status" value="1"/>
</dbReference>
<keyword evidence="7" id="KW-0479">Metal-binding</keyword>
<evidence type="ECO:0000256" key="9">
    <source>
        <dbReference type="ARBA" id="ARBA00022801"/>
    </source>
</evidence>
<accession>H8KSH2</accession>
<dbReference type="KEGG" id="scn:Solca_3518"/>
<keyword evidence="17" id="KW-1185">Reference proteome</keyword>
<evidence type="ECO:0000256" key="1">
    <source>
        <dbReference type="ARBA" id="ARBA00000843"/>
    </source>
</evidence>
<dbReference type="PANTHER" id="PTHR42944:SF1">
    <property type="entry name" value="ADENINE DNA GLYCOSYLASE"/>
    <property type="match status" value="1"/>
</dbReference>
<dbReference type="FunFam" id="1.10.340.30:FF:000002">
    <property type="entry name" value="Adenine DNA glycosylase"/>
    <property type="match status" value="1"/>
</dbReference>
<organism evidence="16 17">
    <name type="scientific">Solitalea canadensis (strain ATCC 29591 / DSM 3403 / JCM 21819 / LMG 8368 / NBRC 15130 / NCIMB 12057 / USAM 9D)</name>
    <name type="common">Flexibacter canadensis</name>
    <dbReference type="NCBI Taxonomy" id="929556"/>
    <lineage>
        <taxon>Bacteria</taxon>
        <taxon>Pseudomonadati</taxon>
        <taxon>Bacteroidota</taxon>
        <taxon>Sphingobacteriia</taxon>
        <taxon>Sphingobacteriales</taxon>
        <taxon>Sphingobacteriaceae</taxon>
        <taxon>Solitalea</taxon>
    </lineage>
</organism>
<evidence type="ECO:0000256" key="2">
    <source>
        <dbReference type="ARBA" id="ARBA00002933"/>
    </source>
</evidence>
<evidence type="ECO:0000256" key="5">
    <source>
        <dbReference type="ARBA" id="ARBA00022023"/>
    </source>
</evidence>
<dbReference type="AlphaFoldDB" id="H8KSH2"/>
<dbReference type="InterPro" id="IPR011257">
    <property type="entry name" value="DNA_glycosylase"/>
</dbReference>
<evidence type="ECO:0000256" key="6">
    <source>
        <dbReference type="ARBA" id="ARBA00022485"/>
    </source>
</evidence>
<dbReference type="InterPro" id="IPR029119">
    <property type="entry name" value="MutY_C"/>
</dbReference>
<dbReference type="HOGENOM" id="CLU_012862_0_3_10"/>
<dbReference type="RefSeq" id="WP_014681746.1">
    <property type="nucleotide sequence ID" value="NC_017770.1"/>
</dbReference>
<evidence type="ECO:0000256" key="10">
    <source>
        <dbReference type="ARBA" id="ARBA00023004"/>
    </source>
</evidence>
<keyword evidence="8 14" id="KW-0227">DNA damage</keyword>
<keyword evidence="12" id="KW-0234">DNA repair</keyword>
<sequence length="347" mass="40910">MFVEEVTKWYKINKRDLPWRDTKNAYIIWLSEIILQQTRVEQGLPYFHKFLERYKSVTEFADASEDEILKLWQGLGYYSRARNMHATAKIIKNEHNGVFPCNYETLLKLKGVGEYTAAAISSFSANEKHAVVDGNVYRLLSRYFGIETAIDSTIGKKEFKKLAYELLEQAEPFLYNQAVMEFGAIQCKPSSPNCANCPLRLNCYAYQHEMVDKLPVKDKRTKVKERFFNYLVVKDGTKVLLNKRIAKDIWQNMYDFPLIETAERLTESELIQSSHFEKFKKNTKLYIKSVSDEKKHVLSHQIIYARFWEIRMENTLLDEFNGVFWVNEDEIDQYAVPKIVDNYLKKF</sequence>
<keyword evidence="10 14" id="KW-0408">Iron</keyword>
<dbReference type="Pfam" id="PF00730">
    <property type="entry name" value="HhH-GPD"/>
    <property type="match status" value="1"/>
</dbReference>
<dbReference type="InterPro" id="IPR003265">
    <property type="entry name" value="HhH-GPD_domain"/>
</dbReference>
<evidence type="ECO:0000256" key="11">
    <source>
        <dbReference type="ARBA" id="ARBA00023014"/>
    </source>
</evidence>
<dbReference type="GO" id="GO:0006284">
    <property type="term" value="P:base-excision repair"/>
    <property type="evidence" value="ECO:0007669"/>
    <property type="project" value="UniProtKB-UniRule"/>
</dbReference>
<reference evidence="16" key="1">
    <citation type="submission" date="2012-02" db="EMBL/GenBank/DDBJ databases">
        <title>The complete genome of Solitalea canadensis DSM 3403.</title>
        <authorList>
            <consortium name="US DOE Joint Genome Institute (JGI-PGF)"/>
            <person name="Lucas S."/>
            <person name="Copeland A."/>
            <person name="Lapidus A."/>
            <person name="Glavina del Rio T."/>
            <person name="Dalin E."/>
            <person name="Tice H."/>
            <person name="Bruce D."/>
            <person name="Goodwin L."/>
            <person name="Pitluck S."/>
            <person name="Peters L."/>
            <person name="Ovchinnikova G."/>
            <person name="Lu M."/>
            <person name="Kyrpides N."/>
            <person name="Mavromatis K."/>
            <person name="Ivanova N."/>
            <person name="Brettin T."/>
            <person name="Detter J.C."/>
            <person name="Han C."/>
            <person name="Larimer F."/>
            <person name="Land M."/>
            <person name="Hauser L."/>
            <person name="Markowitz V."/>
            <person name="Cheng J.-F."/>
            <person name="Hugenholtz P."/>
            <person name="Woyke T."/>
            <person name="Wu D."/>
            <person name="Spring S."/>
            <person name="Schroeder M."/>
            <person name="Kopitz M."/>
            <person name="Brambilla E."/>
            <person name="Klenk H.-P."/>
            <person name="Eisen J.A."/>
        </authorList>
    </citation>
    <scope>NUCLEOTIDE SEQUENCE</scope>
    <source>
        <strain evidence="16">DSM 3403</strain>
    </source>
</reference>
<dbReference type="SMART" id="SM00478">
    <property type="entry name" value="ENDO3c"/>
    <property type="match status" value="1"/>
</dbReference>
<evidence type="ECO:0000256" key="12">
    <source>
        <dbReference type="ARBA" id="ARBA00023204"/>
    </source>
</evidence>
<keyword evidence="13 14" id="KW-0326">Glycosidase</keyword>
<dbReference type="Pfam" id="PF00633">
    <property type="entry name" value="HHH"/>
    <property type="match status" value="1"/>
</dbReference>
<dbReference type="GO" id="GO:0032357">
    <property type="term" value="F:oxidized purine DNA binding"/>
    <property type="evidence" value="ECO:0007669"/>
    <property type="project" value="TreeGrafter"/>
</dbReference>
<dbReference type="GO" id="GO:0000701">
    <property type="term" value="F:purine-specific mismatch base pair DNA N-glycosylase activity"/>
    <property type="evidence" value="ECO:0007669"/>
    <property type="project" value="UniProtKB-EC"/>
</dbReference>
<dbReference type="SUPFAM" id="SSF48150">
    <property type="entry name" value="DNA-glycosylase"/>
    <property type="match status" value="1"/>
</dbReference>
<dbReference type="GO" id="GO:0046872">
    <property type="term" value="F:metal ion binding"/>
    <property type="evidence" value="ECO:0007669"/>
    <property type="project" value="UniProtKB-UniRule"/>
</dbReference>
<evidence type="ECO:0000256" key="4">
    <source>
        <dbReference type="ARBA" id="ARBA00012045"/>
    </source>
</evidence>
<evidence type="ECO:0000256" key="7">
    <source>
        <dbReference type="ARBA" id="ARBA00022723"/>
    </source>
</evidence>
<evidence type="ECO:0000256" key="8">
    <source>
        <dbReference type="ARBA" id="ARBA00022763"/>
    </source>
</evidence>
<evidence type="ECO:0000259" key="15">
    <source>
        <dbReference type="SMART" id="SM00478"/>
    </source>
</evidence>
<dbReference type="OrthoDB" id="9802365at2"/>